<sequence>MSVSLVWLYLACTVSNTTSPCDQYRKPAQRSDAVRNWPLTPSSHYIPNCCA</sequence>
<comment type="caution">
    <text evidence="2">The sequence shown here is derived from an EMBL/GenBank/DDBJ whole genome shotgun (WGS) entry which is preliminary data.</text>
</comment>
<dbReference type="EMBL" id="QXFU01000044">
    <property type="protein sequence ID" value="KAE9046720.1"/>
    <property type="molecule type" value="Genomic_DNA"/>
</dbReference>
<keyword evidence="1" id="KW-0732">Signal</keyword>
<evidence type="ECO:0000313" key="2">
    <source>
        <dbReference type="EMBL" id="KAE9046720.1"/>
    </source>
</evidence>
<dbReference type="AlphaFoldDB" id="A0A6A3NN13"/>
<reference evidence="2 3" key="1">
    <citation type="submission" date="2018-09" db="EMBL/GenBank/DDBJ databases">
        <title>Genomic investigation of the strawberry pathogen Phytophthora fragariae indicates pathogenicity is determined by transcriptional variation in three key races.</title>
        <authorList>
            <person name="Adams T.M."/>
            <person name="Armitage A.D."/>
            <person name="Sobczyk M.K."/>
            <person name="Bates H.J."/>
            <person name="Dunwell J.M."/>
            <person name="Nellist C.F."/>
            <person name="Harrison R.J."/>
        </authorList>
    </citation>
    <scope>NUCLEOTIDE SEQUENCE [LARGE SCALE GENOMIC DNA]</scope>
    <source>
        <strain evidence="2 3">SCRP324</strain>
    </source>
</reference>
<proteinExistence type="predicted"/>
<gene>
    <name evidence="2" type="ORF">PR002_g1495</name>
</gene>
<feature type="signal peptide" evidence="1">
    <location>
        <begin position="1"/>
        <end position="17"/>
    </location>
</feature>
<evidence type="ECO:0000313" key="3">
    <source>
        <dbReference type="Proteomes" id="UP000435112"/>
    </source>
</evidence>
<feature type="chain" id="PRO_5025572776" evidence="1">
    <location>
        <begin position="18"/>
        <end position="51"/>
    </location>
</feature>
<protein>
    <submittedName>
        <fullName evidence="2">Uncharacterized protein</fullName>
    </submittedName>
</protein>
<evidence type="ECO:0000256" key="1">
    <source>
        <dbReference type="SAM" id="SignalP"/>
    </source>
</evidence>
<dbReference type="Proteomes" id="UP000435112">
    <property type="component" value="Unassembled WGS sequence"/>
</dbReference>
<accession>A0A6A3NN13</accession>
<name>A0A6A3NN13_9STRA</name>
<organism evidence="2 3">
    <name type="scientific">Phytophthora rubi</name>
    <dbReference type="NCBI Taxonomy" id="129364"/>
    <lineage>
        <taxon>Eukaryota</taxon>
        <taxon>Sar</taxon>
        <taxon>Stramenopiles</taxon>
        <taxon>Oomycota</taxon>
        <taxon>Peronosporomycetes</taxon>
        <taxon>Peronosporales</taxon>
        <taxon>Peronosporaceae</taxon>
        <taxon>Phytophthora</taxon>
    </lineage>
</organism>